<reference evidence="1" key="1">
    <citation type="submission" date="2018-10" db="EMBL/GenBank/DDBJ databases">
        <title>Acidithiobacillus sulfuriphilus sp. nov.: an extremely acidophilic sulfur-oxidizing chemolithotroph isolated from a neutral pH environment.</title>
        <authorList>
            <person name="Falagan C."/>
            <person name="Moya-Beltran A."/>
            <person name="Quatrini R."/>
            <person name="Johnson D.B."/>
        </authorList>
    </citation>
    <scope>NUCLEOTIDE SEQUENCE [LARGE SCALE GENOMIC DNA]</scope>
    <source>
        <strain evidence="1">CJ-2</strain>
    </source>
</reference>
<comment type="caution">
    <text evidence="1">The sequence shown here is derived from an EMBL/GenBank/DDBJ whole genome shotgun (WGS) entry which is preliminary data.</text>
</comment>
<dbReference type="EMBL" id="RIZI01000185">
    <property type="protein sequence ID" value="RNF59482.1"/>
    <property type="molecule type" value="Genomic_DNA"/>
</dbReference>
<dbReference type="Pfam" id="PF11453">
    <property type="entry name" value="DUF2950"/>
    <property type="match status" value="1"/>
</dbReference>
<dbReference type="AlphaFoldDB" id="A0A3M8QVK2"/>
<dbReference type="InterPro" id="IPR021556">
    <property type="entry name" value="DUF2950"/>
</dbReference>
<protein>
    <submittedName>
        <fullName evidence="1">DUF2950 domain-containing protein</fullName>
    </submittedName>
</protein>
<sequence length="296" mass="32022">MPGASAAGGAPETFASPEQAVHALVAAARANDRTELLKIFGPASRDLISSGDKIADKEARARFVDHYNKGSKIVLDGADKAILAIGTEHWPFPIPIVQQGHSWHFDAQAGAREILDRRIGRNELNAIEVCRSYARAQHDYAADRESANKLKEYAQKFVSSPGRHNGLYWPVRSGEKESPIGPLMASARAEGYGSTDDYKKGQHAPYHGYYYRILTRQGASAPGGARDYLVNGHMTGGFALIAFPAKYADSGIMTFIVSQNGIVYEKDLGPDTAAIAPAITKFNPDHTWKISSAPAP</sequence>
<dbReference type="OrthoDB" id="108782at2"/>
<accession>A0A3M8QVK2</accession>
<organism evidence="1">
    <name type="scientific">Acidithiobacillus sulfuriphilus</name>
    <dbReference type="NCBI Taxonomy" id="1867749"/>
    <lineage>
        <taxon>Bacteria</taxon>
        <taxon>Pseudomonadati</taxon>
        <taxon>Pseudomonadota</taxon>
        <taxon>Acidithiobacillia</taxon>
        <taxon>Acidithiobacillales</taxon>
        <taxon>Acidithiobacillaceae</taxon>
        <taxon>Acidithiobacillus</taxon>
    </lineage>
</organism>
<gene>
    <name evidence="1" type="ORF">EC580_11340</name>
</gene>
<evidence type="ECO:0000313" key="1">
    <source>
        <dbReference type="EMBL" id="RNF59482.1"/>
    </source>
</evidence>
<proteinExistence type="predicted"/>
<name>A0A3M8QVK2_9PROT</name>